<keyword evidence="2" id="KW-1185">Reference proteome</keyword>
<accession>A0A7H2BDN7</accession>
<sequence length="297" mass="31032">MQDHCAPTNQLAQGTEYEIIAISALLSKGYNVTVIDYIGGGTEGTMSYLNRLDQGHAVLDAARASTGGAINFVAADSPVGIWGYSQGGGAVASAGELHAEYAPEVNLYGVFAGAVPANLQSVINTIDGTSYNGFALMGFAGLGDSLGIDMGQYLSPEGLNIIDQVRNETCTFDAISRFGNIRDTSVWTSSGLKLKELSSQDATLSAALQENSLGQEGRHPSVPVLIASSITDDVIPHRSNRQLAASYCRAGSQVSFYAGTTPTHAGGSLGMMPAGLIFMDQVFRGMKTSYDRALVGA</sequence>
<dbReference type="KEGG" id="rter:IDM49_00235"/>
<protein>
    <recommendedName>
        <fullName evidence="3">Lipase</fullName>
    </recommendedName>
</protein>
<dbReference type="AlphaFoldDB" id="A0A7H2BDN7"/>
<dbReference type="Proteomes" id="UP000516404">
    <property type="component" value="Chromosome"/>
</dbReference>
<dbReference type="GeneID" id="96622649"/>
<gene>
    <name evidence="1" type="ORF">IDM49_00235</name>
</gene>
<evidence type="ECO:0008006" key="3">
    <source>
        <dbReference type="Google" id="ProtNLM"/>
    </source>
</evidence>
<dbReference type="InterPro" id="IPR029058">
    <property type="entry name" value="AB_hydrolase_fold"/>
</dbReference>
<dbReference type="PANTHER" id="PTHR34853">
    <property type="match status" value="1"/>
</dbReference>
<dbReference type="GO" id="GO:0016042">
    <property type="term" value="P:lipid catabolic process"/>
    <property type="evidence" value="ECO:0007669"/>
    <property type="project" value="InterPro"/>
</dbReference>
<dbReference type="Gene3D" id="3.40.50.1820">
    <property type="entry name" value="alpha/beta hydrolase"/>
    <property type="match status" value="2"/>
</dbReference>
<dbReference type="RefSeq" id="WP_190724602.1">
    <property type="nucleotide sequence ID" value="NZ_CP061539.1"/>
</dbReference>
<organism evidence="1 2">
    <name type="scientific">Rothia terrae</name>
    <dbReference type="NCBI Taxonomy" id="396015"/>
    <lineage>
        <taxon>Bacteria</taxon>
        <taxon>Bacillati</taxon>
        <taxon>Actinomycetota</taxon>
        <taxon>Actinomycetes</taxon>
        <taxon>Micrococcales</taxon>
        <taxon>Micrococcaceae</taxon>
        <taxon>Rothia</taxon>
    </lineage>
</organism>
<dbReference type="GO" id="GO:0004806">
    <property type="term" value="F:triacylglycerol lipase activity"/>
    <property type="evidence" value="ECO:0007669"/>
    <property type="project" value="InterPro"/>
</dbReference>
<dbReference type="EMBL" id="CP061539">
    <property type="protein sequence ID" value="QNV37783.1"/>
    <property type="molecule type" value="Genomic_DNA"/>
</dbReference>
<evidence type="ECO:0000313" key="1">
    <source>
        <dbReference type="EMBL" id="QNV37783.1"/>
    </source>
</evidence>
<name>A0A7H2BDN7_9MICC</name>
<reference evidence="1 2" key="1">
    <citation type="submission" date="2020-09" db="EMBL/GenBank/DDBJ databases">
        <title>Investigation of environmental microbes.</title>
        <authorList>
            <person name="Ou Y."/>
            <person name="Kang Q."/>
        </authorList>
    </citation>
    <scope>NUCLEOTIDE SEQUENCE [LARGE SCALE GENOMIC DNA]</scope>
    <source>
        <strain evidence="1 2">KJZ-14</strain>
    </source>
</reference>
<evidence type="ECO:0000313" key="2">
    <source>
        <dbReference type="Proteomes" id="UP000516404"/>
    </source>
</evidence>
<dbReference type="Pfam" id="PF03583">
    <property type="entry name" value="LIP"/>
    <property type="match status" value="1"/>
</dbReference>
<dbReference type="PANTHER" id="PTHR34853:SF1">
    <property type="entry name" value="LIPASE 5"/>
    <property type="match status" value="1"/>
</dbReference>
<dbReference type="InterPro" id="IPR005152">
    <property type="entry name" value="Lipase_secreted"/>
</dbReference>
<proteinExistence type="predicted"/>
<dbReference type="SUPFAM" id="SSF53474">
    <property type="entry name" value="alpha/beta-Hydrolases"/>
    <property type="match status" value="1"/>
</dbReference>